<evidence type="ECO:0000256" key="12">
    <source>
        <dbReference type="ARBA" id="ARBA00031407"/>
    </source>
</evidence>
<evidence type="ECO:0000256" key="3">
    <source>
        <dbReference type="ARBA" id="ARBA00013571"/>
    </source>
</evidence>
<evidence type="ECO:0000256" key="1">
    <source>
        <dbReference type="ARBA" id="ARBA00004637"/>
    </source>
</evidence>
<keyword evidence="5" id="KW-0813">Transport</keyword>
<evidence type="ECO:0000256" key="8">
    <source>
        <dbReference type="ARBA" id="ARBA00023010"/>
    </source>
</evidence>
<name>A0ABQ8FP20_9FUNG</name>
<proteinExistence type="inferred from homology"/>
<keyword evidence="9" id="KW-0496">Mitochondrion</keyword>
<evidence type="ECO:0000256" key="10">
    <source>
        <dbReference type="ARBA" id="ARBA00023136"/>
    </source>
</evidence>
<dbReference type="Pfam" id="PF03656">
    <property type="entry name" value="Pam16"/>
    <property type="match status" value="1"/>
</dbReference>
<comment type="similarity">
    <text evidence="2">Belongs to the TIM16/PAM16 family.</text>
</comment>
<keyword evidence="8" id="KW-0811">Translocation</keyword>
<evidence type="ECO:0000256" key="5">
    <source>
        <dbReference type="ARBA" id="ARBA00022448"/>
    </source>
</evidence>
<organism evidence="13 14">
    <name type="scientific">Batrachochytrium salamandrivorans</name>
    <dbReference type="NCBI Taxonomy" id="1357716"/>
    <lineage>
        <taxon>Eukaryota</taxon>
        <taxon>Fungi</taxon>
        <taxon>Fungi incertae sedis</taxon>
        <taxon>Chytridiomycota</taxon>
        <taxon>Chytridiomycota incertae sedis</taxon>
        <taxon>Chytridiomycetes</taxon>
        <taxon>Rhizophydiales</taxon>
        <taxon>Rhizophydiales incertae sedis</taxon>
        <taxon>Batrachochytrium</taxon>
    </lineage>
</organism>
<keyword evidence="7" id="KW-0653">Protein transport</keyword>
<keyword evidence="10" id="KW-0472">Membrane</keyword>
<dbReference type="EMBL" id="JAFCIX010000002">
    <property type="protein sequence ID" value="KAH6601614.1"/>
    <property type="molecule type" value="Genomic_DNA"/>
</dbReference>
<evidence type="ECO:0000256" key="2">
    <source>
        <dbReference type="ARBA" id="ARBA00008817"/>
    </source>
</evidence>
<gene>
    <name evidence="13" type="ORF">BASA50_001472</name>
</gene>
<dbReference type="PANTHER" id="PTHR12388">
    <property type="entry name" value="MITOCHONDRIA ASSOCIATED GRANULOCYTE MACROPHAGE CSF SIGNALING MOLECULE"/>
    <property type="match status" value="1"/>
</dbReference>
<dbReference type="InterPro" id="IPR005341">
    <property type="entry name" value="Tim16"/>
</dbReference>
<reference evidence="13 14" key="1">
    <citation type="submission" date="2021-02" db="EMBL/GenBank/DDBJ databases">
        <title>Variation within the Batrachochytrium salamandrivorans European outbreak.</title>
        <authorList>
            <person name="Kelly M."/>
            <person name="Pasmans F."/>
            <person name="Shea T.P."/>
            <person name="Munoz J.F."/>
            <person name="Carranza S."/>
            <person name="Cuomo C.A."/>
            <person name="Martel A."/>
        </authorList>
    </citation>
    <scope>NUCLEOTIDE SEQUENCE [LARGE SCALE GENOMIC DNA]</scope>
    <source>
        <strain evidence="13 14">AMFP18/2</strain>
    </source>
</reference>
<comment type="subcellular location">
    <subcellularLocation>
        <location evidence="1">Mitochondrion inner membrane</location>
        <topology evidence="1">Peripheral membrane protein</topology>
    </subcellularLocation>
</comment>
<evidence type="ECO:0000313" key="13">
    <source>
        <dbReference type="EMBL" id="KAH6601614.1"/>
    </source>
</evidence>
<comment type="caution">
    <text evidence="13">The sequence shown here is derived from an EMBL/GenBank/DDBJ whole genome shotgun (WGS) entry which is preliminary data.</text>
</comment>
<accession>A0ABQ8FP20</accession>
<evidence type="ECO:0000256" key="4">
    <source>
        <dbReference type="ARBA" id="ARBA00020721"/>
    </source>
</evidence>
<evidence type="ECO:0000256" key="11">
    <source>
        <dbReference type="ARBA" id="ARBA00030422"/>
    </source>
</evidence>
<sequence>MSRSHVCNFYYTLKNILSPPMVNPARVITQVVLVGTQIVGRAFIEAYRAAAQNSAKNAIGGAAAASGDLLTRQTGMTIDEAKLILNVDKMADMKEITKKYEHLFKVNDPSNGGTLFLQSKVFRAKERLDLEAKKGINDLEAPNSPPSNQ</sequence>
<keyword evidence="14" id="KW-1185">Reference proteome</keyword>
<evidence type="ECO:0000313" key="14">
    <source>
        <dbReference type="Proteomes" id="UP001648503"/>
    </source>
</evidence>
<dbReference type="Proteomes" id="UP001648503">
    <property type="component" value="Unassembled WGS sequence"/>
</dbReference>
<evidence type="ECO:0000256" key="9">
    <source>
        <dbReference type="ARBA" id="ARBA00023128"/>
    </source>
</evidence>
<dbReference type="InterPro" id="IPR036869">
    <property type="entry name" value="J_dom_sf"/>
</dbReference>
<dbReference type="PANTHER" id="PTHR12388:SF0">
    <property type="entry name" value="MITOCHONDRIAL IMPORT INNER MEMBRANE TRANSLOCASE SUBUNIT TIM16"/>
    <property type="match status" value="1"/>
</dbReference>
<dbReference type="Gene3D" id="1.10.287.110">
    <property type="entry name" value="DnaJ domain"/>
    <property type="match status" value="1"/>
</dbReference>
<evidence type="ECO:0000256" key="6">
    <source>
        <dbReference type="ARBA" id="ARBA00022792"/>
    </source>
</evidence>
<protein>
    <recommendedName>
        <fullName evidence="4">Mitochondrial import inner membrane translocase subunit TIM16</fullName>
    </recommendedName>
    <alternativeName>
        <fullName evidence="3">Mitochondrial import inner membrane translocase subunit tim16</fullName>
    </alternativeName>
    <alternativeName>
        <fullName evidence="11 12">Presequence translocated-associated motor subunit PAM16</fullName>
    </alternativeName>
</protein>
<keyword evidence="6" id="KW-0999">Mitochondrion inner membrane</keyword>
<evidence type="ECO:0000256" key="7">
    <source>
        <dbReference type="ARBA" id="ARBA00022927"/>
    </source>
</evidence>